<accession>A0ACB7ZRR1</accession>
<comment type="caution">
    <text evidence="1">The sequence shown here is derived from an EMBL/GenBank/DDBJ whole genome shotgun (WGS) entry which is preliminary data.</text>
</comment>
<sequence length="276" mass="30409">MPAAPVHIPLTTVSTLRIDAARFPLDESALRQTLALARDCGVLSVSVGYGEGSPTHRSEAWLTLDADFGAFDKADEFEKQCALEDFFEWKAAVEEVLLLEEPRLSLVQGRGGLESWQGAAKQQEEDGDEEEEEEFGVEGYSAYKPHDLALATDSGYASSSYASSSSAYSPAFSAYSPAFSTYSPAYASSSYASSICETPISEYAPTPISEYAHAPVSEYTPEYAPGYTYKHPQLHSDPVSKSKMHSHPHSDEQLQFPVHSQLHFPVHFRDSEMDWE</sequence>
<organism evidence="1 2">
    <name type="scientific">Hygrophoropsis aurantiaca</name>
    <dbReference type="NCBI Taxonomy" id="72124"/>
    <lineage>
        <taxon>Eukaryota</taxon>
        <taxon>Fungi</taxon>
        <taxon>Dikarya</taxon>
        <taxon>Basidiomycota</taxon>
        <taxon>Agaricomycotina</taxon>
        <taxon>Agaricomycetes</taxon>
        <taxon>Agaricomycetidae</taxon>
        <taxon>Boletales</taxon>
        <taxon>Coniophorineae</taxon>
        <taxon>Hygrophoropsidaceae</taxon>
        <taxon>Hygrophoropsis</taxon>
    </lineage>
</organism>
<dbReference type="Proteomes" id="UP000790377">
    <property type="component" value="Unassembled WGS sequence"/>
</dbReference>
<gene>
    <name evidence="1" type="ORF">BJ138DRAFT_1168011</name>
</gene>
<name>A0ACB7ZRR1_9AGAM</name>
<reference evidence="1" key="1">
    <citation type="journal article" date="2021" name="New Phytol.">
        <title>Evolutionary innovations through gain and loss of genes in the ectomycorrhizal Boletales.</title>
        <authorList>
            <person name="Wu G."/>
            <person name="Miyauchi S."/>
            <person name="Morin E."/>
            <person name="Kuo A."/>
            <person name="Drula E."/>
            <person name="Varga T."/>
            <person name="Kohler A."/>
            <person name="Feng B."/>
            <person name="Cao Y."/>
            <person name="Lipzen A."/>
            <person name="Daum C."/>
            <person name="Hundley H."/>
            <person name="Pangilinan J."/>
            <person name="Johnson J."/>
            <person name="Barry K."/>
            <person name="LaButti K."/>
            <person name="Ng V."/>
            <person name="Ahrendt S."/>
            <person name="Min B."/>
            <person name="Choi I.G."/>
            <person name="Park H."/>
            <person name="Plett J.M."/>
            <person name="Magnuson J."/>
            <person name="Spatafora J.W."/>
            <person name="Nagy L.G."/>
            <person name="Henrissat B."/>
            <person name="Grigoriev I.V."/>
            <person name="Yang Z.L."/>
            <person name="Xu J."/>
            <person name="Martin F.M."/>
        </authorList>
    </citation>
    <scope>NUCLEOTIDE SEQUENCE</scope>
    <source>
        <strain evidence="1">ATCC 28755</strain>
    </source>
</reference>
<evidence type="ECO:0000313" key="2">
    <source>
        <dbReference type="Proteomes" id="UP000790377"/>
    </source>
</evidence>
<proteinExistence type="predicted"/>
<dbReference type="EMBL" id="MU268914">
    <property type="protein sequence ID" value="KAH7903524.1"/>
    <property type="molecule type" value="Genomic_DNA"/>
</dbReference>
<keyword evidence="2" id="KW-1185">Reference proteome</keyword>
<protein>
    <submittedName>
        <fullName evidence="1">Uncharacterized protein</fullName>
    </submittedName>
</protein>
<evidence type="ECO:0000313" key="1">
    <source>
        <dbReference type="EMBL" id="KAH7903524.1"/>
    </source>
</evidence>